<organism evidence="2 3">
    <name type="scientific">Yaniella flava</name>
    <dbReference type="NCBI Taxonomy" id="287930"/>
    <lineage>
        <taxon>Bacteria</taxon>
        <taxon>Bacillati</taxon>
        <taxon>Actinomycetota</taxon>
        <taxon>Actinomycetes</taxon>
        <taxon>Micrococcales</taxon>
        <taxon>Micrococcaceae</taxon>
        <taxon>Yaniella</taxon>
    </lineage>
</organism>
<evidence type="ECO:0000256" key="1">
    <source>
        <dbReference type="SAM" id="Phobius"/>
    </source>
</evidence>
<sequence length="99" mass="11472">MAPLNATDDGVAYSSVVAIDPAKYTVQHPLHSREELVMEMIPWFAWIAIVAIIVWGMVMIFGKSSNMSKYADRDEEWQRDIDSLRRRIEDLEAQLYRRG</sequence>
<keyword evidence="3" id="KW-1185">Reference proteome</keyword>
<reference evidence="3" key="1">
    <citation type="journal article" date="2019" name="Int. J. Syst. Evol. Microbiol.">
        <title>The Global Catalogue of Microorganisms (GCM) 10K type strain sequencing project: providing services to taxonomists for standard genome sequencing and annotation.</title>
        <authorList>
            <consortium name="The Broad Institute Genomics Platform"/>
            <consortium name="The Broad Institute Genome Sequencing Center for Infectious Disease"/>
            <person name="Wu L."/>
            <person name="Ma J."/>
        </authorList>
    </citation>
    <scope>NUCLEOTIDE SEQUENCE [LARGE SCALE GENOMIC DNA]</scope>
    <source>
        <strain evidence="3">JCM 13595</strain>
    </source>
</reference>
<keyword evidence="1" id="KW-0812">Transmembrane</keyword>
<keyword evidence="1" id="KW-0472">Membrane</keyword>
<protein>
    <submittedName>
        <fullName evidence="2">Uncharacterized protein</fullName>
    </submittedName>
</protein>
<gene>
    <name evidence="2" type="ORF">GCM10009720_12930</name>
</gene>
<comment type="caution">
    <text evidence="2">The sequence shown here is derived from an EMBL/GenBank/DDBJ whole genome shotgun (WGS) entry which is preliminary data.</text>
</comment>
<accession>A0ABP5FTN6</accession>
<dbReference type="EMBL" id="BAAAMN010000020">
    <property type="protein sequence ID" value="GAA2033806.1"/>
    <property type="molecule type" value="Genomic_DNA"/>
</dbReference>
<evidence type="ECO:0000313" key="2">
    <source>
        <dbReference type="EMBL" id="GAA2033806.1"/>
    </source>
</evidence>
<name>A0ABP5FTN6_9MICC</name>
<dbReference type="Proteomes" id="UP001501461">
    <property type="component" value="Unassembled WGS sequence"/>
</dbReference>
<keyword evidence="1" id="KW-1133">Transmembrane helix</keyword>
<feature type="transmembrane region" description="Helical" evidence="1">
    <location>
        <begin position="40"/>
        <end position="61"/>
    </location>
</feature>
<proteinExistence type="predicted"/>
<evidence type="ECO:0000313" key="3">
    <source>
        <dbReference type="Proteomes" id="UP001501461"/>
    </source>
</evidence>